<keyword evidence="5" id="KW-0805">Transcription regulation</keyword>
<evidence type="ECO:0000256" key="2">
    <source>
        <dbReference type="ARBA" id="ARBA00017823"/>
    </source>
</evidence>
<accession>Q315F7</accession>
<dbReference type="Proteomes" id="UP000002710">
    <property type="component" value="Chromosome"/>
</dbReference>
<sequence length="101" mass="11282">MQIKNLLNKLDPYQAKLEKADSKNTGDARRKSGDSSSGGDRVSLSNDARLRTEAYTGALSTPEIRHEKVAEIKDRIASGEYRIDSKDIARKLLRDETDFLA</sequence>
<dbReference type="GO" id="GO:0044781">
    <property type="term" value="P:bacterial-type flagellum organization"/>
    <property type="evidence" value="ECO:0007669"/>
    <property type="project" value="UniProtKB-KW"/>
</dbReference>
<reference evidence="11 12" key="1">
    <citation type="journal article" date="2011" name="J. Bacteriol.">
        <title>Complete genome sequence and updated annotation of Desulfovibrio alaskensis G20.</title>
        <authorList>
            <person name="Hauser L.J."/>
            <person name="Land M.L."/>
            <person name="Brown S.D."/>
            <person name="Larimer F."/>
            <person name="Keller K.L."/>
            <person name="Rapp-Giles B.J."/>
            <person name="Price M.N."/>
            <person name="Lin M."/>
            <person name="Bruce D.C."/>
            <person name="Detter J.C."/>
            <person name="Tapia R."/>
            <person name="Han C.S."/>
            <person name="Goodwin L.A."/>
            <person name="Cheng J.F."/>
            <person name="Pitluck S."/>
            <person name="Copeland A."/>
            <person name="Lucas S."/>
            <person name="Nolan M."/>
            <person name="Lapidus A.L."/>
            <person name="Palumbo A.V."/>
            <person name="Wall J.D."/>
        </authorList>
    </citation>
    <scope>NUCLEOTIDE SEQUENCE [LARGE SCALE GENOMIC DNA]</scope>
    <source>
        <strain evidence="12">ATCC BAA 1058 / DSM 17464 / G20</strain>
    </source>
</reference>
<dbReference type="AlphaFoldDB" id="Q315F7"/>
<dbReference type="eggNOG" id="COG2747">
    <property type="taxonomic scope" value="Bacteria"/>
</dbReference>
<comment type="similarity">
    <text evidence="1">Belongs to the FlgM family.</text>
</comment>
<evidence type="ECO:0000256" key="1">
    <source>
        <dbReference type="ARBA" id="ARBA00005322"/>
    </source>
</evidence>
<dbReference type="Pfam" id="PF04316">
    <property type="entry name" value="FlgM"/>
    <property type="match status" value="1"/>
</dbReference>
<dbReference type="STRING" id="207559.Dde_0638"/>
<evidence type="ECO:0000259" key="10">
    <source>
        <dbReference type="Pfam" id="PF04316"/>
    </source>
</evidence>
<protein>
    <recommendedName>
        <fullName evidence="2">Negative regulator of flagellin synthesis</fullName>
    </recommendedName>
    <alternativeName>
        <fullName evidence="8">Anti-sigma-28 factor</fullName>
    </alternativeName>
</protein>
<feature type="compositionally biased region" description="Basic and acidic residues" evidence="9">
    <location>
        <begin position="16"/>
        <end position="33"/>
    </location>
</feature>
<organism evidence="11 12">
    <name type="scientific">Oleidesulfovibrio alaskensis (strain ATCC BAA-1058 / DSM 17464 / G20)</name>
    <name type="common">Desulfovibrio alaskensis</name>
    <dbReference type="NCBI Taxonomy" id="207559"/>
    <lineage>
        <taxon>Bacteria</taxon>
        <taxon>Pseudomonadati</taxon>
        <taxon>Thermodesulfobacteriota</taxon>
        <taxon>Desulfovibrionia</taxon>
        <taxon>Desulfovibrionales</taxon>
        <taxon>Desulfovibrionaceae</taxon>
        <taxon>Oleidesulfovibrio</taxon>
    </lineage>
</organism>
<proteinExistence type="inferred from homology"/>
<dbReference type="NCBIfam" id="TIGR03824">
    <property type="entry name" value="FlgM_jcvi"/>
    <property type="match status" value="1"/>
</dbReference>
<evidence type="ECO:0000256" key="3">
    <source>
        <dbReference type="ARBA" id="ARBA00022491"/>
    </source>
</evidence>
<comment type="function">
    <text evidence="7">Responsible for the coupling of flagellin expression to flagellar assembly by preventing expression of the flagellin genes when a component of the middle class of proteins is defective. It negatively regulates flagellar genes by inhibiting the activity of FliA by directly binding to FliA.</text>
</comment>
<dbReference type="SUPFAM" id="SSF101498">
    <property type="entry name" value="Anti-sigma factor FlgM"/>
    <property type="match status" value="1"/>
</dbReference>
<feature type="region of interest" description="Disordered" evidence="9">
    <location>
        <begin position="14"/>
        <end position="47"/>
    </location>
</feature>
<keyword evidence="3" id="KW-0678">Repressor</keyword>
<feature type="compositionally biased region" description="Low complexity" evidence="9">
    <location>
        <begin position="34"/>
        <end position="45"/>
    </location>
</feature>
<evidence type="ECO:0000256" key="9">
    <source>
        <dbReference type="SAM" id="MobiDB-lite"/>
    </source>
</evidence>
<keyword evidence="12" id="KW-1185">Reference proteome</keyword>
<evidence type="ECO:0000313" key="11">
    <source>
        <dbReference type="EMBL" id="ABB37439.1"/>
    </source>
</evidence>
<name>Q315F7_OLEA2</name>
<dbReference type="GO" id="GO:0045892">
    <property type="term" value="P:negative regulation of DNA-templated transcription"/>
    <property type="evidence" value="ECO:0007669"/>
    <property type="project" value="InterPro"/>
</dbReference>
<evidence type="ECO:0000256" key="7">
    <source>
        <dbReference type="ARBA" id="ARBA00024739"/>
    </source>
</evidence>
<evidence type="ECO:0000256" key="6">
    <source>
        <dbReference type="ARBA" id="ARBA00023163"/>
    </source>
</evidence>
<evidence type="ECO:0000313" key="12">
    <source>
        <dbReference type="Proteomes" id="UP000002710"/>
    </source>
</evidence>
<feature type="domain" description="Anti-sigma-28 factor FlgM C-terminal" evidence="10">
    <location>
        <begin position="40"/>
        <end position="93"/>
    </location>
</feature>
<dbReference type="RefSeq" id="WP_011366734.1">
    <property type="nucleotide sequence ID" value="NC_007519.1"/>
</dbReference>
<keyword evidence="4" id="KW-1005">Bacterial flagellum biogenesis</keyword>
<dbReference type="InterPro" id="IPR035890">
    <property type="entry name" value="Anti-sigma-28_factor_FlgM_sf"/>
</dbReference>
<dbReference type="EMBL" id="CP000112">
    <property type="protein sequence ID" value="ABB37439.1"/>
    <property type="molecule type" value="Genomic_DNA"/>
</dbReference>
<dbReference type="InterPro" id="IPR031316">
    <property type="entry name" value="FlgM_C"/>
</dbReference>
<dbReference type="KEGG" id="dde:Dde_0638"/>
<evidence type="ECO:0000256" key="5">
    <source>
        <dbReference type="ARBA" id="ARBA00023015"/>
    </source>
</evidence>
<dbReference type="InterPro" id="IPR007412">
    <property type="entry name" value="FlgM"/>
</dbReference>
<gene>
    <name evidence="11" type="ordered locus">Dde_0638</name>
</gene>
<evidence type="ECO:0000256" key="8">
    <source>
        <dbReference type="ARBA" id="ARBA00030117"/>
    </source>
</evidence>
<evidence type="ECO:0000256" key="4">
    <source>
        <dbReference type="ARBA" id="ARBA00022795"/>
    </source>
</evidence>
<dbReference type="HOGENOM" id="CLU_169011_2_0_7"/>
<keyword evidence="6" id="KW-0804">Transcription</keyword>